<dbReference type="Pfam" id="PF22617">
    <property type="entry name" value="HCS_D2"/>
    <property type="match status" value="1"/>
</dbReference>
<dbReference type="Gene3D" id="3.20.20.70">
    <property type="entry name" value="Aldolase class I"/>
    <property type="match status" value="1"/>
</dbReference>
<reference evidence="8" key="1">
    <citation type="journal article" date="2014" name="Front. Microbiol.">
        <title>High frequency of phylogenetically diverse reductive dehalogenase-homologous genes in deep subseafloor sedimentary metagenomes.</title>
        <authorList>
            <person name="Kawai M."/>
            <person name="Futagami T."/>
            <person name="Toyoda A."/>
            <person name="Takaki Y."/>
            <person name="Nishi S."/>
            <person name="Hori S."/>
            <person name="Arai W."/>
            <person name="Tsubouchi T."/>
            <person name="Morono Y."/>
            <person name="Uchiyama I."/>
            <person name="Ito T."/>
            <person name="Fujiyama A."/>
            <person name="Inagaki F."/>
            <person name="Takami H."/>
        </authorList>
    </citation>
    <scope>NUCLEOTIDE SEQUENCE</scope>
    <source>
        <strain evidence="8">Expedition CK06-06</strain>
    </source>
</reference>
<dbReference type="PANTHER" id="PTHR10277">
    <property type="entry name" value="HOMOCITRATE SYNTHASE-RELATED"/>
    <property type="match status" value="1"/>
</dbReference>
<comment type="caution">
    <text evidence="8">The sequence shown here is derived from an EMBL/GenBank/DDBJ whole genome shotgun (WGS) entry which is preliminary data.</text>
</comment>
<evidence type="ECO:0000259" key="7">
    <source>
        <dbReference type="PROSITE" id="PS50991"/>
    </source>
</evidence>
<evidence type="ECO:0000256" key="2">
    <source>
        <dbReference type="ARBA" id="ARBA00012973"/>
    </source>
</evidence>
<dbReference type="EMBL" id="BART01028898">
    <property type="protein sequence ID" value="GAG94633.1"/>
    <property type="molecule type" value="Genomic_DNA"/>
</dbReference>
<accession>X1CED7</accession>
<dbReference type="AlphaFoldDB" id="X1CED7"/>
<organism evidence="8">
    <name type="scientific">marine sediment metagenome</name>
    <dbReference type="NCBI Taxonomy" id="412755"/>
    <lineage>
        <taxon>unclassified sequences</taxon>
        <taxon>metagenomes</taxon>
        <taxon>ecological metagenomes</taxon>
    </lineage>
</organism>
<dbReference type="InterPro" id="IPR050073">
    <property type="entry name" value="2-IPM_HCS-like"/>
</dbReference>
<dbReference type="PANTHER" id="PTHR10277:SF9">
    <property type="entry name" value="2-ISOPROPYLMALATE SYNTHASE 1, CHLOROPLASTIC-RELATED"/>
    <property type="match status" value="1"/>
</dbReference>
<protein>
    <recommendedName>
        <fullName evidence="2">2-isopropylmalate synthase</fullName>
        <ecNumber evidence="2">2.3.3.13</ecNumber>
    </recommendedName>
</protein>
<dbReference type="GO" id="GO:0003852">
    <property type="term" value="F:2-isopropylmalate synthase activity"/>
    <property type="evidence" value="ECO:0007669"/>
    <property type="project" value="UniProtKB-EC"/>
</dbReference>
<evidence type="ECO:0000256" key="3">
    <source>
        <dbReference type="ARBA" id="ARBA00022430"/>
    </source>
</evidence>
<evidence type="ECO:0000256" key="5">
    <source>
        <dbReference type="ARBA" id="ARBA00022679"/>
    </source>
</evidence>
<dbReference type="InterPro" id="IPR000891">
    <property type="entry name" value="PYR_CT"/>
</dbReference>
<evidence type="ECO:0000313" key="8">
    <source>
        <dbReference type="EMBL" id="GAG94633.1"/>
    </source>
</evidence>
<evidence type="ECO:0000256" key="4">
    <source>
        <dbReference type="ARBA" id="ARBA00022605"/>
    </source>
</evidence>
<dbReference type="PROSITE" id="PS00816">
    <property type="entry name" value="AIPM_HOMOCIT_SYNTH_2"/>
    <property type="match status" value="1"/>
</dbReference>
<keyword evidence="5" id="KW-0808">Transferase</keyword>
<keyword evidence="4" id="KW-0028">Amino-acid biosynthesis</keyword>
<evidence type="ECO:0000256" key="1">
    <source>
        <dbReference type="ARBA" id="ARBA00004689"/>
    </source>
</evidence>
<dbReference type="Gene3D" id="1.10.238.260">
    <property type="match status" value="1"/>
</dbReference>
<proteinExistence type="predicted"/>
<dbReference type="InterPro" id="IPR054691">
    <property type="entry name" value="LeuA/HCS_post-cat"/>
</dbReference>
<keyword evidence="3" id="KW-0432">Leucine biosynthesis</keyword>
<dbReference type="GO" id="GO:0009098">
    <property type="term" value="P:L-leucine biosynthetic process"/>
    <property type="evidence" value="ECO:0007669"/>
    <property type="project" value="UniProtKB-KW"/>
</dbReference>
<feature type="non-terminal residue" evidence="8">
    <location>
        <position position="1"/>
    </location>
</feature>
<feature type="non-terminal residue" evidence="8">
    <location>
        <position position="270"/>
    </location>
</feature>
<sequence length="270" mass="30139">LIFTFKYQLKKSREEVLEFAGEAVKRSLKYTDMVEFSAMDATRSDWEFLCRLFEIVIRSGASVINIPDTVGYAIPNEFGRMIDYIFENTRGIEDAIVSVHCHNDLGLAVANSLMAIEHGVRQVECAVNGIGERAGNASLEELAMIIDTRERDLGVFTDINIGEIIRTSSIVKSLTGYVVAPNKAIVGKNAFSHEAGIHQDGMLKERSTYEIIKPENIGLKSSKLVLGKHSGRHAFVERLTELGIRLEKNDLEKAFERFKDLAEKKGAIND</sequence>
<dbReference type="SUPFAM" id="SSF51569">
    <property type="entry name" value="Aldolase"/>
    <property type="match status" value="1"/>
</dbReference>
<comment type="pathway">
    <text evidence="1">Amino-acid biosynthesis; L-leucine biosynthesis; L-leucine from 3-methyl-2-oxobutanoate: step 1/4.</text>
</comment>
<feature type="domain" description="Pyruvate carboxyltransferase" evidence="7">
    <location>
        <begin position="1"/>
        <end position="165"/>
    </location>
</feature>
<evidence type="ECO:0000256" key="6">
    <source>
        <dbReference type="ARBA" id="ARBA00023304"/>
    </source>
</evidence>
<dbReference type="PROSITE" id="PS50991">
    <property type="entry name" value="PYR_CT"/>
    <property type="match status" value="1"/>
</dbReference>
<dbReference type="Pfam" id="PF00682">
    <property type="entry name" value="HMGL-like"/>
    <property type="match status" value="1"/>
</dbReference>
<dbReference type="InterPro" id="IPR013785">
    <property type="entry name" value="Aldolase_TIM"/>
</dbReference>
<dbReference type="FunFam" id="1.10.238.260:FF:000001">
    <property type="entry name" value="2-isopropylmalate synthase"/>
    <property type="match status" value="1"/>
</dbReference>
<keyword evidence="6" id="KW-0100">Branched-chain amino acid biosynthesis</keyword>
<gene>
    <name evidence="8" type="ORF">S01H4_50835</name>
</gene>
<name>X1CED7_9ZZZZ</name>
<dbReference type="InterPro" id="IPR002034">
    <property type="entry name" value="AIPM/Hcit_synth_CS"/>
</dbReference>
<dbReference type="EC" id="2.3.3.13" evidence="2"/>